<evidence type="ECO:0000256" key="1">
    <source>
        <dbReference type="SAM" id="MobiDB-lite"/>
    </source>
</evidence>
<keyword evidence="4" id="KW-1185">Reference proteome</keyword>
<comment type="caution">
    <text evidence="3">The sequence shown here is derived from an EMBL/GenBank/DDBJ whole genome shotgun (WGS) entry which is preliminary data.</text>
</comment>
<reference evidence="3 4" key="1">
    <citation type="submission" date="2019-12" db="EMBL/GenBank/DDBJ databases">
        <title>Genomic-based taxomic classification of the family Erythrobacteraceae.</title>
        <authorList>
            <person name="Xu L."/>
        </authorList>
    </citation>
    <scope>NUCLEOTIDE SEQUENCE [LARGE SCALE GENOMIC DNA]</scope>
    <source>
        <strain evidence="3 4">100921-2</strain>
    </source>
</reference>
<feature type="region of interest" description="Disordered" evidence="1">
    <location>
        <begin position="65"/>
        <end position="89"/>
    </location>
</feature>
<dbReference type="Proteomes" id="UP000439522">
    <property type="component" value="Unassembled WGS sequence"/>
</dbReference>
<feature type="chain" id="PRO_5026289951" evidence="2">
    <location>
        <begin position="25"/>
        <end position="89"/>
    </location>
</feature>
<feature type="signal peptide" evidence="2">
    <location>
        <begin position="1"/>
        <end position="24"/>
    </location>
</feature>
<accession>A0A6I4TE25</accession>
<name>A0A6I4TE25_9SPHN</name>
<evidence type="ECO:0000313" key="4">
    <source>
        <dbReference type="Proteomes" id="UP000439522"/>
    </source>
</evidence>
<proteinExistence type="predicted"/>
<sequence>MTTMFLIAPFAAIAVASLLTIADAAVRGWNAARNLRADADRQDSLRQIVVRFEDQVQMARMPALRPATVNAGRRQRQGARSPERLRAVA</sequence>
<evidence type="ECO:0000313" key="3">
    <source>
        <dbReference type="EMBL" id="MXO74425.1"/>
    </source>
</evidence>
<gene>
    <name evidence="3" type="ORF">GRI40_04195</name>
</gene>
<keyword evidence="2" id="KW-0732">Signal</keyword>
<organism evidence="3 4">
    <name type="scientific">Tsuneonella aeria</name>
    <dbReference type="NCBI Taxonomy" id="1837929"/>
    <lineage>
        <taxon>Bacteria</taxon>
        <taxon>Pseudomonadati</taxon>
        <taxon>Pseudomonadota</taxon>
        <taxon>Alphaproteobacteria</taxon>
        <taxon>Sphingomonadales</taxon>
        <taxon>Erythrobacteraceae</taxon>
        <taxon>Tsuneonella</taxon>
    </lineage>
</organism>
<evidence type="ECO:0000256" key="2">
    <source>
        <dbReference type="SAM" id="SignalP"/>
    </source>
</evidence>
<dbReference type="AlphaFoldDB" id="A0A6I4TE25"/>
<protein>
    <submittedName>
        <fullName evidence="3">Uncharacterized protein</fullName>
    </submittedName>
</protein>
<dbReference type="EMBL" id="WTZA01000001">
    <property type="protein sequence ID" value="MXO74425.1"/>
    <property type="molecule type" value="Genomic_DNA"/>
</dbReference>